<dbReference type="RefSeq" id="WP_156203485.1">
    <property type="nucleotide sequence ID" value="NZ_CP046457.1"/>
</dbReference>
<reference evidence="9" key="1">
    <citation type="journal article" date="2019" name="Microbiology">
        <title>Complete Genome Sequence of an Uncultured Bacterium of the Candidate Phylum Bipolaricaulota.</title>
        <authorList>
            <person name="Kadnikov V.V."/>
            <person name="Mardanov A.V."/>
            <person name="Beletsky A.V."/>
            <person name="Frank Y.A."/>
            <person name="Karnachuk O.V."/>
            <person name="Ravin N.V."/>
        </authorList>
    </citation>
    <scope>NUCLEOTIDE SEQUENCE [LARGE SCALE GENOMIC DNA]</scope>
</reference>
<dbReference type="SUPFAM" id="SSF102114">
    <property type="entry name" value="Radical SAM enzymes"/>
    <property type="match status" value="1"/>
</dbReference>
<evidence type="ECO:0000256" key="3">
    <source>
        <dbReference type="ARBA" id="ARBA00022691"/>
    </source>
</evidence>
<dbReference type="InterPro" id="IPR005911">
    <property type="entry name" value="YhcC-like"/>
</dbReference>
<dbReference type="InterPro" id="IPR006638">
    <property type="entry name" value="Elp3/MiaA/NifB-like_rSAM"/>
</dbReference>
<dbReference type="PANTHER" id="PTHR11135">
    <property type="entry name" value="HISTONE ACETYLTRANSFERASE-RELATED"/>
    <property type="match status" value="1"/>
</dbReference>
<dbReference type="Pfam" id="PF04055">
    <property type="entry name" value="Radical_SAM"/>
    <property type="match status" value="1"/>
</dbReference>
<evidence type="ECO:0000256" key="5">
    <source>
        <dbReference type="ARBA" id="ARBA00023004"/>
    </source>
</evidence>
<dbReference type="InterPro" id="IPR058240">
    <property type="entry name" value="rSAM_sf"/>
</dbReference>
<dbReference type="GO" id="GO:0046872">
    <property type="term" value="F:metal ion binding"/>
    <property type="evidence" value="ECO:0007669"/>
    <property type="project" value="UniProtKB-KW"/>
</dbReference>
<evidence type="ECO:0000256" key="6">
    <source>
        <dbReference type="ARBA" id="ARBA00023014"/>
    </source>
</evidence>
<dbReference type="PANTHER" id="PTHR11135:SF1">
    <property type="entry name" value="PROTEIN YHCC"/>
    <property type="match status" value="1"/>
</dbReference>
<name>A0A6I6DI66_9FIRM</name>
<evidence type="ECO:0000259" key="7">
    <source>
        <dbReference type="PROSITE" id="PS51918"/>
    </source>
</evidence>
<keyword evidence="3" id="KW-0949">S-adenosyl-L-methionine</keyword>
<evidence type="ECO:0000313" key="9">
    <source>
        <dbReference type="Proteomes" id="UP000426444"/>
    </source>
</evidence>
<evidence type="ECO:0000313" key="8">
    <source>
        <dbReference type="EMBL" id="QGT99604.1"/>
    </source>
</evidence>
<dbReference type="EMBL" id="CP046457">
    <property type="protein sequence ID" value="QGT99604.1"/>
    <property type="molecule type" value="Genomic_DNA"/>
</dbReference>
<keyword evidence="4" id="KW-0479">Metal-binding</keyword>
<keyword evidence="5" id="KW-0408">Iron</keyword>
<keyword evidence="9" id="KW-1185">Reference proteome</keyword>
<feature type="domain" description="Radical SAM core" evidence="7">
    <location>
        <begin position="26"/>
        <end position="266"/>
    </location>
</feature>
<dbReference type="NCBIfam" id="TIGR01212">
    <property type="entry name" value="TIGR01212 family radical SAM protein"/>
    <property type="match status" value="1"/>
</dbReference>
<evidence type="ECO:0000256" key="1">
    <source>
        <dbReference type="ARBA" id="ARBA00001966"/>
    </source>
</evidence>
<dbReference type="GO" id="GO:0003824">
    <property type="term" value="F:catalytic activity"/>
    <property type="evidence" value="ECO:0007669"/>
    <property type="project" value="InterPro"/>
</dbReference>
<organism evidence="8 9">
    <name type="scientific">Candidatus Syntrophocurvum alkaliphilum</name>
    <dbReference type="NCBI Taxonomy" id="2293317"/>
    <lineage>
        <taxon>Bacteria</taxon>
        <taxon>Bacillati</taxon>
        <taxon>Bacillota</taxon>
        <taxon>Clostridia</taxon>
        <taxon>Eubacteriales</taxon>
        <taxon>Syntrophomonadaceae</taxon>
        <taxon>Candidatus Syntrophocurvum</taxon>
    </lineage>
</organism>
<dbReference type="GO" id="GO:0051539">
    <property type="term" value="F:4 iron, 4 sulfur cluster binding"/>
    <property type="evidence" value="ECO:0007669"/>
    <property type="project" value="UniProtKB-KW"/>
</dbReference>
<keyword evidence="2" id="KW-0004">4Fe-4S</keyword>
<accession>A0A6I6DI66</accession>
<comment type="cofactor">
    <cofactor evidence="1">
        <name>[4Fe-4S] cluster</name>
        <dbReference type="ChEBI" id="CHEBI:49883"/>
    </cofactor>
</comment>
<keyword evidence="6" id="KW-0411">Iron-sulfur</keyword>
<dbReference type="SFLD" id="SFLDG01086">
    <property type="entry name" value="elongater_protein-like"/>
    <property type="match status" value="1"/>
</dbReference>
<dbReference type="Gene3D" id="3.80.30.20">
    <property type="entry name" value="tm_1862 like domain"/>
    <property type="match status" value="1"/>
</dbReference>
<dbReference type="PROSITE" id="PS51918">
    <property type="entry name" value="RADICAL_SAM"/>
    <property type="match status" value="1"/>
</dbReference>
<dbReference type="Pfam" id="PF16199">
    <property type="entry name" value="Radical_SAM_C"/>
    <property type="match status" value="1"/>
</dbReference>
<protein>
    <submittedName>
        <fullName evidence="8">[4Fe-4S]-AdoMet protein YtqA</fullName>
    </submittedName>
</protein>
<gene>
    <name evidence="8" type="ORF">SYNTR_1011</name>
</gene>
<proteinExistence type="predicted"/>
<dbReference type="OrthoDB" id="9801689at2"/>
<dbReference type="InterPro" id="IPR007197">
    <property type="entry name" value="rSAM"/>
</dbReference>
<sequence>MVVQNPHPILWNDKRYHTLNYYLRKKFGQKVFKIPLDAGFTCPNRDGTLSTDGCAFCSARGSGDFAGNREFDVKTQFKKTKEMMHKKWRNGKYIAYFQAFSNTYASISHLQNLYESALEEEGVVGLAIATRPDCLPDEVLNLLNKFNKRTHMWVELGLQTIHNKTAQKMNLHYNYNTFLKALDKLNSRNIEICAHIILGLPNETREQMLSTGKEIAKLPLQGIKIHLFHLMENTPLAKANSNTLSFLTKEEYVDLVVDILEYIPPEMVIHRLTGDSPRKLLIGPKWSLNKWEVLNSIDERMKARNTWQGRLREI</sequence>
<dbReference type="InterPro" id="IPR039661">
    <property type="entry name" value="ELP3"/>
</dbReference>
<dbReference type="SMART" id="SM00729">
    <property type="entry name" value="Elp3"/>
    <property type="match status" value="1"/>
</dbReference>
<dbReference type="Proteomes" id="UP000426444">
    <property type="component" value="Chromosome"/>
</dbReference>
<evidence type="ECO:0000256" key="4">
    <source>
        <dbReference type="ARBA" id="ARBA00022723"/>
    </source>
</evidence>
<dbReference type="InterPro" id="IPR023404">
    <property type="entry name" value="rSAM_horseshoe"/>
</dbReference>
<dbReference type="KEGG" id="salq:SYNTR_1011"/>
<dbReference type="InterPro" id="IPR032432">
    <property type="entry name" value="Radical_SAM_C"/>
</dbReference>
<dbReference type="SFLD" id="SFLDG01091">
    <property type="entry name" value="uncharacterized_CHP01210-like"/>
    <property type="match status" value="1"/>
</dbReference>
<dbReference type="SFLD" id="SFLDS00029">
    <property type="entry name" value="Radical_SAM"/>
    <property type="match status" value="1"/>
</dbReference>
<dbReference type="AlphaFoldDB" id="A0A6I6DI66"/>
<evidence type="ECO:0000256" key="2">
    <source>
        <dbReference type="ARBA" id="ARBA00022485"/>
    </source>
</evidence>